<evidence type="ECO:0000256" key="3">
    <source>
        <dbReference type="ARBA" id="ARBA00022722"/>
    </source>
</evidence>
<dbReference type="Pfam" id="PF06087">
    <property type="entry name" value="Tyr-DNA_phospho"/>
    <property type="match status" value="2"/>
</dbReference>
<feature type="compositionally biased region" description="Polar residues" evidence="13">
    <location>
        <begin position="407"/>
        <end position="427"/>
    </location>
</feature>
<dbReference type="GO" id="GO:0005634">
    <property type="term" value="C:nucleus"/>
    <property type="evidence" value="ECO:0007669"/>
    <property type="project" value="UniProtKB-SubCell"/>
</dbReference>
<comment type="function">
    <text evidence="9">Metal-dependent single-stranded DNA (ssDNA) exonuclease involved in mitochondrial genome maintenance.</text>
</comment>
<keyword evidence="3 9" id="KW-0540">Nuclease</keyword>
<evidence type="ECO:0000256" key="10">
    <source>
        <dbReference type="PIRSR" id="PIRSR610347-1"/>
    </source>
</evidence>
<keyword evidence="16" id="KW-1185">Reference proteome</keyword>
<dbReference type="EnsemblMetazoa" id="AMIN001314-RA">
    <property type="protein sequence ID" value="AMIN001314-PA"/>
    <property type="gene ID" value="AMIN001314"/>
</dbReference>
<dbReference type="CDD" id="cd09193">
    <property type="entry name" value="PLDc_mTdp1_1"/>
    <property type="match status" value="1"/>
</dbReference>
<evidence type="ECO:0000256" key="13">
    <source>
        <dbReference type="SAM" id="MobiDB-lite"/>
    </source>
</evidence>
<evidence type="ECO:0000256" key="4">
    <source>
        <dbReference type="ARBA" id="ARBA00022763"/>
    </source>
</evidence>
<dbReference type="GO" id="GO:0043504">
    <property type="term" value="P:mitochondrial DNA repair"/>
    <property type="evidence" value="ECO:0007669"/>
    <property type="project" value="UniProtKB-UniRule"/>
</dbReference>
<feature type="site" description="Interaction with DNA" evidence="12">
    <location>
        <position position="870"/>
    </location>
</feature>
<evidence type="ECO:0000256" key="7">
    <source>
        <dbReference type="ARBA" id="ARBA00023204"/>
    </source>
</evidence>
<evidence type="ECO:0000256" key="11">
    <source>
        <dbReference type="PIRSR" id="PIRSR610347-2"/>
    </source>
</evidence>
<dbReference type="GO" id="GO:0005739">
    <property type="term" value="C:mitochondrion"/>
    <property type="evidence" value="ECO:0007669"/>
    <property type="project" value="UniProtKB-SubCell"/>
</dbReference>
<evidence type="ECO:0000313" key="15">
    <source>
        <dbReference type="EnsemblMetazoa" id="AMIN001314-PA"/>
    </source>
</evidence>
<evidence type="ECO:0000256" key="6">
    <source>
        <dbReference type="ARBA" id="ARBA00022839"/>
    </source>
</evidence>
<dbReference type="PROSITE" id="PS50270">
    <property type="entry name" value="NGF_2"/>
    <property type="match status" value="1"/>
</dbReference>
<feature type="domain" description="PBZ-type" evidence="14">
    <location>
        <begin position="327"/>
        <end position="350"/>
    </location>
</feature>
<dbReference type="SUPFAM" id="SSF56024">
    <property type="entry name" value="Phospholipase D/nuclease"/>
    <property type="match status" value="4"/>
</dbReference>
<dbReference type="VEuPathDB" id="VectorBase:AMIN001314"/>
<feature type="region of interest" description="Disordered" evidence="13">
    <location>
        <begin position="407"/>
        <end position="442"/>
    </location>
</feature>
<dbReference type="GO" id="GO:0008297">
    <property type="term" value="F:single-stranded DNA exodeoxyribonuclease activity"/>
    <property type="evidence" value="ECO:0007669"/>
    <property type="project" value="UniProtKB-UniRule"/>
</dbReference>
<dbReference type="Proteomes" id="UP000075920">
    <property type="component" value="Unassembled WGS sequence"/>
</dbReference>
<feature type="active site" evidence="9">
    <location>
        <position position="249"/>
    </location>
</feature>
<dbReference type="EC" id="3.1.-.-" evidence="9"/>
<evidence type="ECO:0000256" key="8">
    <source>
        <dbReference type="ARBA" id="ARBA00023242"/>
    </source>
</evidence>
<dbReference type="GO" id="GO:0003697">
    <property type="term" value="F:single-stranded DNA binding"/>
    <property type="evidence" value="ECO:0007669"/>
    <property type="project" value="TreeGrafter"/>
</dbReference>
<feature type="binding site" evidence="11">
    <location>
        <position position="849"/>
    </location>
    <ligand>
        <name>substrate</name>
    </ligand>
</feature>
<dbReference type="Gene3D" id="3.90.320.10">
    <property type="match status" value="1"/>
</dbReference>
<dbReference type="GO" id="GO:0017005">
    <property type="term" value="F:3'-tyrosyl-DNA phosphodiesterase activity"/>
    <property type="evidence" value="ECO:0007669"/>
    <property type="project" value="TreeGrafter"/>
</dbReference>
<dbReference type="PANTHER" id="PTHR12415:SF0">
    <property type="entry name" value="TYROSYL-DNA PHOSPHODIESTERASE 1"/>
    <property type="match status" value="1"/>
</dbReference>
<comment type="subcellular location">
    <subcellularLocation>
        <location evidence="9">Mitochondrion</location>
    </subcellularLocation>
    <subcellularLocation>
        <location evidence="1">Nucleus</location>
    </subcellularLocation>
</comment>
<accession>A0A182VTC3</accession>
<evidence type="ECO:0000256" key="2">
    <source>
        <dbReference type="ARBA" id="ARBA00010205"/>
    </source>
</evidence>
<dbReference type="InterPro" id="IPR019406">
    <property type="entry name" value="APLF_PBZ"/>
</dbReference>
<keyword evidence="5 9" id="KW-0378">Hydrolase</keyword>
<evidence type="ECO:0000259" key="14">
    <source>
        <dbReference type="Pfam" id="PF10283"/>
    </source>
</evidence>
<feature type="active site" description="Nucleophile" evidence="10">
    <location>
        <position position="618"/>
    </location>
</feature>
<feature type="active site" description="Proton donor/acceptor" evidence="10">
    <location>
        <position position="847"/>
    </location>
</feature>
<sequence>MLIIHFVRSLSTVVKRANVKLSKADVIKRLNYENKALFGAVVKPAKRKTKTTQVDKESTANAVAIETEYSSEMYWQTLNASRVPPTTEASVGSACISPGLIIPFTEIELQHITKFPILPSGEAIVEKEWIRHEQYESEEYKSPSVNRVLAATMPEASRQALLRWKASKIAELGEEGFQQLQKDIFARGSILHTTLETWLTGCEPSEGMIADTGLLWKSVRGALEEVDRPAKIIERKLYHPYLHYNGVVDCITSIKGQYHVIEWKTSDNPKTSVGATYDAPIQLCAYLGALQANHELCDSRVQRGAIFVAYTSGKPANVHILDCAPTKECQYGGECYRVNPVHFREYSHPHIEKLLAKATSISMVEIPDDVKVHKSVFTEQLKIVSSLFPHLTSDTINPEKKTKLETNFSQPTSQPATTSALPTSSVAKTEPPKPSNSGKDNKSTIETLFAERRAKMQAAQREKPVETVVPVKKDVPTSKPSTSNTGISLKQAIPRDINAYFPVVAPRGRMAEKLAAASPYNFFLTTITASKPTHTEPLSITFQELLDSSLGELECSVQMNFMVDIGWLLAHYFFAGYENVPLLVLYGDETPELRMVSQKKPNVAAVKVEIKTPFGVHHTKMGLYGYRDGSMRVVISTANLYEDDWHNRTQGLWISPSLPAVPEGSDTTYGESRTEFRASLLAYLDAYKLPQLQPWMERIRKTDFSDVKVFLIASVPGGHTNTPKGPLWGHPRLGYVLSQHAAPIDDACPLVAQSSSIGSLGPSPESWVLGEIMASFRKDSAPVGIRRLPGFRMIYPSYSNVRQSHDGLLGGGCLPYVRNTHVKQEWLKDYLHQWCSRSRQRNKAMPHIKTYCRWSHRGLYWFLLTSANLSKAAWGVYNKTGRFEKPLRINSYEAGVLFLPRMLISFMIDIDWLLKHYSLAGYENVPLLILHGDEMPELKMVSQKKPNVTVLNVEIKTRIGVHHTKMGLYGYRDGSMRVVISTANLYEGDWHNRTQGLWISPSLSAVPEGSDTTYGESRTEFRASLLAYLDAYKFPELQPWMERIRKTDFSDIKVFLVASVPCGINNIPNGPDWGYPRMGYLLSQHATPIDDCFPLVAQSSAVGCFGNSPKHWIQREILAHFGRDSARRKVRLLPGFRFIFPTYACVCASHDDLLGGSCLPYSFETHARQMWLENYMCQWNSQARHRGRAIPHIKTYCRWSEEGLQWFLLTSANFSKSAWGTNRSGEHLYINNYEAGVLYLPKILLNEDFLPMDSLGKHPQFPMPYDVPIISYGPKDTPFVIDYLYSEESE</sequence>
<keyword evidence="9" id="KW-0496">Mitochondrion</keyword>
<keyword evidence="6 9" id="KW-0269">Exonuclease</keyword>
<evidence type="ECO:0000313" key="16">
    <source>
        <dbReference type="Proteomes" id="UP000075920"/>
    </source>
</evidence>
<name>A0A182VTC3_9DIPT</name>
<proteinExistence type="inferred from homology"/>
<comment type="similarity">
    <text evidence="9">Belongs to the MGME1 family.</text>
</comment>
<evidence type="ECO:0000256" key="1">
    <source>
        <dbReference type="ARBA" id="ARBA00004123"/>
    </source>
</evidence>
<dbReference type="InterPro" id="IPR010347">
    <property type="entry name" value="Tdp1"/>
</dbReference>
<keyword evidence="4" id="KW-0227">DNA damage</keyword>
<dbReference type="FunFam" id="3.30.870.10:FF:000051">
    <property type="entry name" value="Probable tyrosyl-DNA phosphodiesterase"/>
    <property type="match status" value="1"/>
</dbReference>
<protein>
    <recommendedName>
        <fullName evidence="9">Mitochondrial genome maintenance exonuclease 1</fullName>
        <ecNumber evidence="9">3.1.-.-</ecNumber>
    </recommendedName>
</protein>
<evidence type="ECO:0000256" key="12">
    <source>
        <dbReference type="PIRSR" id="PIRSR610347-3"/>
    </source>
</evidence>
<keyword evidence="7" id="KW-0234">DNA repair</keyword>
<feature type="active site" evidence="9">
    <location>
        <position position="264"/>
    </location>
</feature>
<dbReference type="InterPro" id="IPR011604">
    <property type="entry name" value="PDDEXK-like_dom_sf"/>
</dbReference>
<dbReference type="GO" id="GO:0003690">
    <property type="term" value="F:double-stranded DNA binding"/>
    <property type="evidence" value="ECO:0007669"/>
    <property type="project" value="TreeGrafter"/>
</dbReference>
<comment type="similarity">
    <text evidence="2">Belongs to the tyrosyl-DNA phosphodiesterase family.</text>
</comment>
<dbReference type="PANTHER" id="PTHR12415">
    <property type="entry name" value="TYROSYL-DNA PHOSPHODIESTERASE 1"/>
    <property type="match status" value="1"/>
</dbReference>
<evidence type="ECO:0000256" key="9">
    <source>
        <dbReference type="HAMAP-Rule" id="MF_03030"/>
    </source>
</evidence>
<reference evidence="16" key="1">
    <citation type="submission" date="2013-03" db="EMBL/GenBank/DDBJ databases">
        <title>The Genome Sequence of Anopheles minimus MINIMUS1.</title>
        <authorList>
            <consortium name="The Broad Institute Genomics Platform"/>
            <person name="Neafsey D.E."/>
            <person name="Walton C."/>
            <person name="Walker B."/>
            <person name="Young S.K."/>
            <person name="Zeng Q."/>
            <person name="Gargeya S."/>
            <person name="Fitzgerald M."/>
            <person name="Haas B."/>
            <person name="Abouelleil A."/>
            <person name="Allen A.W."/>
            <person name="Alvarado L."/>
            <person name="Arachchi H.M."/>
            <person name="Berlin A.M."/>
            <person name="Chapman S.B."/>
            <person name="Gainer-Dewar J."/>
            <person name="Goldberg J."/>
            <person name="Griggs A."/>
            <person name="Gujja S."/>
            <person name="Hansen M."/>
            <person name="Howarth C."/>
            <person name="Imamovic A."/>
            <person name="Ireland A."/>
            <person name="Larimer J."/>
            <person name="McCowan C."/>
            <person name="Murphy C."/>
            <person name="Pearson M."/>
            <person name="Poon T.W."/>
            <person name="Priest M."/>
            <person name="Roberts A."/>
            <person name="Saif S."/>
            <person name="Shea T."/>
            <person name="Sisk P."/>
            <person name="Sykes S."/>
            <person name="Wortman J."/>
            <person name="Nusbaum C."/>
            <person name="Birren B."/>
        </authorList>
    </citation>
    <scope>NUCLEOTIDE SEQUENCE [LARGE SCALE GENOMIC DNA]</scope>
    <source>
        <strain evidence="16">MINIMUS1</strain>
    </source>
</reference>
<feature type="binding site" evidence="11">
    <location>
        <position position="620"/>
    </location>
    <ligand>
        <name>substrate</name>
    </ligand>
</feature>
<dbReference type="HAMAP" id="MF_03030">
    <property type="entry name" value="MGME1"/>
    <property type="match status" value="1"/>
</dbReference>
<feature type="active site" evidence="9">
    <location>
        <position position="262"/>
    </location>
</feature>
<evidence type="ECO:0000256" key="5">
    <source>
        <dbReference type="ARBA" id="ARBA00022801"/>
    </source>
</evidence>
<dbReference type="STRING" id="112268.A0A182VTC3"/>
<organism evidence="15 16">
    <name type="scientific">Anopheles minimus</name>
    <dbReference type="NCBI Taxonomy" id="112268"/>
    <lineage>
        <taxon>Eukaryota</taxon>
        <taxon>Metazoa</taxon>
        <taxon>Ecdysozoa</taxon>
        <taxon>Arthropoda</taxon>
        <taxon>Hexapoda</taxon>
        <taxon>Insecta</taxon>
        <taxon>Pterygota</taxon>
        <taxon>Neoptera</taxon>
        <taxon>Endopterygota</taxon>
        <taxon>Diptera</taxon>
        <taxon>Nematocera</taxon>
        <taxon>Culicoidea</taxon>
        <taxon>Culicidae</taxon>
        <taxon>Anophelinae</taxon>
        <taxon>Anopheles</taxon>
    </lineage>
</organism>
<reference evidence="15" key="2">
    <citation type="submission" date="2020-05" db="UniProtKB">
        <authorList>
            <consortium name="EnsemblMetazoa"/>
        </authorList>
    </citation>
    <scope>IDENTIFICATION</scope>
    <source>
        <strain evidence="15">MINIMUS1</strain>
    </source>
</reference>
<dbReference type="Gene3D" id="3.30.870.10">
    <property type="entry name" value="Endonuclease Chain A"/>
    <property type="match status" value="4"/>
</dbReference>
<keyword evidence="8" id="KW-0539">Nucleus</keyword>
<dbReference type="Pfam" id="PF10283">
    <property type="entry name" value="zf-CCHH"/>
    <property type="match status" value="1"/>
</dbReference>